<feature type="active site" evidence="1">
    <location>
        <position position="196"/>
    </location>
</feature>
<keyword evidence="3" id="KW-0732">Signal</keyword>
<dbReference type="PROSITE" id="PS51786">
    <property type="entry name" value="LON_PROTEOLYTIC"/>
    <property type="match status" value="1"/>
</dbReference>
<dbReference type="EMBL" id="CP036316">
    <property type="protein sequence ID" value="QDT63996.1"/>
    <property type="molecule type" value="Genomic_DNA"/>
</dbReference>
<dbReference type="Gene3D" id="3.30.230.10">
    <property type="match status" value="1"/>
</dbReference>
<evidence type="ECO:0000256" key="2">
    <source>
        <dbReference type="SAM" id="MobiDB-lite"/>
    </source>
</evidence>
<dbReference type="PANTHER" id="PTHR10046">
    <property type="entry name" value="ATP DEPENDENT LON PROTEASE FAMILY MEMBER"/>
    <property type="match status" value="1"/>
</dbReference>
<feature type="chain" id="PRO_5021978531" description="endopeptidase La" evidence="3">
    <location>
        <begin position="26"/>
        <end position="661"/>
    </location>
</feature>
<dbReference type="OrthoDB" id="2356897at2"/>
<dbReference type="GO" id="GO:0004176">
    <property type="term" value="F:ATP-dependent peptidase activity"/>
    <property type="evidence" value="ECO:0007669"/>
    <property type="project" value="UniProtKB-UniRule"/>
</dbReference>
<dbReference type="GO" id="GO:0004252">
    <property type="term" value="F:serine-type endopeptidase activity"/>
    <property type="evidence" value="ECO:0007669"/>
    <property type="project" value="UniProtKB-UniRule"/>
</dbReference>
<dbReference type="SUPFAM" id="SSF54211">
    <property type="entry name" value="Ribosomal protein S5 domain 2-like"/>
    <property type="match status" value="1"/>
</dbReference>
<keyword evidence="1 5" id="KW-0378">Hydrolase</keyword>
<feature type="region of interest" description="Disordered" evidence="2">
    <location>
        <begin position="33"/>
        <end position="60"/>
    </location>
</feature>
<dbReference type="InterPro" id="IPR014721">
    <property type="entry name" value="Ribsml_uS5_D2-typ_fold_subgr"/>
</dbReference>
<reference evidence="5 6" key="1">
    <citation type="submission" date="2019-02" db="EMBL/GenBank/DDBJ databases">
        <title>Deep-cultivation of Planctomycetes and their phenomic and genomic characterization uncovers novel biology.</title>
        <authorList>
            <person name="Wiegand S."/>
            <person name="Jogler M."/>
            <person name="Boedeker C."/>
            <person name="Pinto D."/>
            <person name="Vollmers J."/>
            <person name="Rivas-Marin E."/>
            <person name="Kohn T."/>
            <person name="Peeters S.H."/>
            <person name="Heuer A."/>
            <person name="Rast P."/>
            <person name="Oberbeckmann S."/>
            <person name="Bunk B."/>
            <person name="Jeske O."/>
            <person name="Meyerdierks A."/>
            <person name="Storesund J.E."/>
            <person name="Kallscheuer N."/>
            <person name="Luecker S."/>
            <person name="Lage O.M."/>
            <person name="Pohl T."/>
            <person name="Merkel B.J."/>
            <person name="Hornburger P."/>
            <person name="Mueller R.-W."/>
            <person name="Bruemmer F."/>
            <person name="Labrenz M."/>
            <person name="Spormann A.M."/>
            <person name="Op den Camp H."/>
            <person name="Overmann J."/>
            <person name="Amann R."/>
            <person name="Jetten M.S.M."/>
            <person name="Mascher T."/>
            <person name="Medema M.H."/>
            <person name="Devos D.P."/>
            <person name="Kaster A.-K."/>
            <person name="Ovreas L."/>
            <person name="Rohde M."/>
            <person name="Galperin M.Y."/>
            <person name="Jogler C."/>
        </authorList>
    </citation>
    <scope>NUCLEOTIDE SEQUENCE [LARGE SCALE GENOMIC DNA]</scope>
    <source>
        <strain evidence="5 6">V22</strain>
    </source>
</reference>
<feature type="domain" description="Lon proteolytic" evidence="4">
    <location>
        <begin position="150"/>
        <end position="254"/>
    </location>
</feature>
<sequence precursor="true">MIRMGFGTILVSCLCLSISSSIALAQKFDEDPAPPTSLAPKDVNPKAEKSQPESVQQEPGVLPRNTSVVYALSFGILPNGKAVGGCHPVRVTVGGGEPGRVRVGFFESQVGASGDQWKASGWMAAVTAAQLTDFNPLTMQVAYDVEGNTDGPSAGGLLTVGLLAAVRGDQVRQDMAMTGTINPDGMIGPVGGIAHKLEGAAAAGKKTVLIPEGIRNQKNHSGDYVNLMVLGEQLGIEVRPVLDIYEAYEVMTGVELPRPPRADAPEVSQEMSRKLARRLQSWISMTATAQKYYKDLSEDGPEESLDAMIDNSNELLESGTDLLEEGLTAAAYDDFIFAALEAYTALEYGKCRISEVRRGMNGLFTRLKTNQWLQTEIDKTATALRYAEPRTLNQLTMYLMSCEAFFEALAFQDLARSILTIEPDDSDRVWDLALDAAYWQLAAWLDCKIAIDYLELQKEYGGMPIPEDAPIIQTATFYRHAANANLNTFDSLFLDKLSTQLKLSKSDTQGFLALKDEYYGLLFKAQRTVIPKLADYFGEGPQLKYALLAASLDLHRRGAMLVAKYYSLDADFDEYLNITEVGRERTFNAWLDESKEQAQRNIALLGENGIDTTSCAQLFEAAQISRNRELGDQINALEYYFQINIMTRVLRRIAGIRVTDE</sequence>
<evidence type="ECO:0000256" key="1">
    <source>
        <dbReference type="PROSITE-ProRule" id="PRU01122"/>
    </source>
</evidence>
<evidence type="ECO:0000259" key="4">
    <source>
        <dbReference type="PROSITE" id="PS51786"/>
    </source>
</evidence>
<evidence type="ECO:0000313" key="5">
    <source>
        <dbReference type="EMBL" id="QDT63996.1"/>
    </source>
</evidence>
<keyword evidence="1" id="KW-0720">Serine protease</keyword>
<dbReference type="GO" id="GO:0005524">
    <property type="term" value="F:ATP binding"/>
    <property type="evidence" value="ECO:0007669"/>
    <property type="project" value="InterPro"/>
</dbReference>
<feature type="signal peptide" evidence="3">
    <location>
        <begin position="1"/>
        <end position="25"/>
    </location>
</feature>
<evidence type="ECO:0000313" key="6">
    <source>
        <dbReference type="Proteomes" id="UP000319976"/>
    </source>
</evidence>
<name>A0A517T6J5_9PLAN</name>
<gene>
    <name evidence="5" type="primary">lon</name>
    <name evidence="5" type="ORF">V22_12260</name>
</gene>
<dbReference type="InterPro" id="IPR008269">
    <property type="entry name" value="Lon_proteolytic"/>
</dbReference>
<dbReference type="PRINTS" id="PR00830">
    <property type="entry name" value="ENDOLAPTASE"/>
</dbReference>
<proteinExistence type="inferred from homology"/>
<dbReference type="GO" id="GO:0006508">
    <property type="term" value="P:proteolysis"/>
    <property type="evidence" value="ECO:0007669"/>
    <property type="project" value="UniProtKB-KW"/>
</dbReference>
<protein>
    <recommendedName>
        <fullName evidence="1">endopeptidase La</fullName>
        <ecNumber evidence="1">3.4.21.53</ecNumber>
    </recommendedName>
</protein>
<comment type="catalytic activity">
    <reaction evidence="1">
        <text>Hydrolysis of proteins in presence of ATP.</text>
        <dbReference type="EC" id="3.4.21.53"/>
    </reaction>
</comment>
<accession>A0A517T6J5</accession>
<organism evidence="5 6">
    <name type="scientific">Calycomorphotria hydatis</name>
    <dbReference type="NCBI Taxonomy" id="2528027"/>
    <lineage>
        <taxon>Bacteria</taxon>
        <taxon>Pseudomonadati</taxon>
        <taxon>Planctomycetota</taxon>
        <taxon>Planctomycetia</taxon>
        <taxon>Planctomycetales</taxon>
        <taxon>Planctomycetaceae</taxon>
        <taxon>Calycomorphotria</taxon>
    </lineage>
</organism>
<comment type="similarity">
    <text evidence="1">Belongs to the peptidase S16 family.</text>
</comment>
<dbReference type="InterPro" id="IPR020568">
    <property type="entry name" value="Ribosomal_Su5_D2-typ_SF"/>
</dbReference>
<dbReference type="RefSeq" id="WP_145260792.1">
    <property type="nucleotide sequence ID" value="NZ_CP036316.1"/>
</dbReference>
<dbReference type="Pfam" id="PF05362">
    <property type="entry name" value="Lon_C"/>
    <property type="match status" value="1"/>
</dbReference>
<dbReference type="Proteomes" id="UP000319976">
    <property type="component" value="Chromosome"/>
</dbReference>
<evidence type="ECO:0000256" key="3">
    <source>
        <dbReference type="SAM" id="SignalP"/>
    </source>
</evidence>
<dbReference type="AlphaFoldDB" id="A0A517T6J5"/>
<feature type="active site" evidence="1">
    <location>
        <position position="153"/>
    </location>
</feature>
<dbReference type="EC" id="3.4.21.53" evidence="1"/>
<dbReference type="GO" id="GO:0030163">
    <property type="term" value="P:protein catabolic process"/>
    <property type="evidence" value="ECO:0007669"/>
    <property type="project" value="InterPro"/>
</dbReference>
<dbReference type="KEGG" id="chya:V22_12260"/>
<keyword evidence="6" id="KW-1185">Reference proteome</keyword>
<dbReference type="InterPro" id="IPR027065">
    <property type="entry name" value="Lon_Prtase"/>
</dbReference>
<keyword evidence="1 5" id="KW-0645">Protease</keyword>